<gene>
    <name evidence="1" type="ORF">GLW05_07035</name>
</gene>
<protein>
    <submittedName>
        <fullName evidence="1">Uncharacterized protein</fullName>
    </submittedName>
</protein>
<dbReference type="OrthoDB" id="9971981at2"/>
<evidence type="ECO:0000313" key="2">
    <source>
        <dbReference type="Proteomes" id="UP000468638"/>
    </source>
</evidence>
<proteinExistence type="predicted"/>
<sequence>MRESDKEVTTKNRHNSELIGTIHLGTMDTVSQKSLMTEPFGVKKEDVKKVKQSMERS</sequence>
<dbReference type="AlphaFoldDB" id="A0A6I4ZW45"/>
<reference evidence="1 2" key="1">
    <citation type="submission" date="2019-11" db="EMBL/GenBank/DDBJ databases">
        <title>Genome sequences of 17 halophilic strains isolated from different environments.</title>
        <authorList>
            <person name="Furrow R.E."/>
        </authorList>
    </citation>
    <scope>NUCLEOTIDE SEQUENCE [LARGE SCALE GENOMIC DNA]</scope>
    <source>
        <strain evidence="1 2">22514_16_FS</strain>
    </source>
</reference>
<accession>A0A6I4ZW45</accession>
<dbReference type="RefSeq" id="WP_160848199.1">
    <property type="nucleotide sequence ID" value="NZ_WMEQ01000004.1"/>
</dbReference>
<dbReference type="Proteomes" id="UP000468638">
    <property type="component" value="Unassembled WGS sequence"/>
</dbReference>
<name>A0A6I4ZW45_9BACI</name>
<organism evidence="1 2">
    <name type="scientific">Pontibacillus yanchengensis</name>
    <dbReference type="NCBI Taxonomy" id="462910"/>
    <lineage>
        <taxon>Bacteria</taxon>
        <taxon>Bacillati</taxon>
        <taxon>Bacillota</taxon>
        <taxon>Bacilli</taxon>
        <taxon>Bacillales</taxon>
        <taxon>Bacillaceae</taxon>
        <taxon>Pontibacillus</taxon>
    </lineage>
</organism>
<dbReference type="EMBL" id="WMEQ01000004">
    <property type="protein sequence ID" value="MYL33354.1"/>
    <property type="molecule type" value="Genomic_DNA"/>
</dbReference>
<comment type="caution">
    <text evidence="1">The sequence shown here is derived from an EMBL/GenBank/DDBJ whole genome shotgun (WGS) entry which is preliminary data.</text>
</comment>
<evidence type="ECO:0000313" key="1">
    <source>
        <dbReference type="EMBL" id="MYL33354.1"/>
    </source>
</evidence>